<dbReference type="Proteomes" id="UP001521150">
    <property type="component" value="Unassembled WGS sequence"/>
</dbReference>
<evidence type="ECO:0000256" key="3">
    <source>
        <dbReference type="ARBA" id="ARBA00023163"/>
    </source>
</evidence>
<dbReference type="Gene3D" id="1.10.357.10">
    <property type="entry name" value="Tetracycline Repressor, domain 2"/>
    <property type="match status" value="1"/>
</dbReference>
<dbReference type="InterPro" id="IPR049445">
    <property type="entry name" value="TetR_SbtR-like_C"/>
</dbReference>
<gene>
    <name evidence="6" type="ORF">LWC34_33955</name>
</gene>
<dbReference type="PROSITE" id="PS50977">
    <property type="entry name" value="HTH_TETR_2"/>
    <property type="match status" value="1"/>
</dbReference>
<keyword evidence="7" id="KW-1185">Reference proteome</keyword>
<feature type="DNA-binding region" description="H-T-H motif" evidence="4">
    <location>
        <begin position="30"/>
        <end position="49"/>
    </location>
</feature>
<accession>A0ABS8ZJ71</accession>
<dbReference type="Pfam" id="PF00440">
    <property type="entry name" value="TetR_N"/>
    <property type="match status" value="1"/>
</dbReference>
<dbReference type="RefSeq" id="WP_233729353.1">
    <property type="nucleotide sequence ID" value="NZ_JAJVCN010000003.1"/>
</dbReference>
<dbReference type="InterPro" id="IPR036271">
    <property type="entry name" value="Tet_transcr_reg_TetR-rel_C_sf"/>
</dbReference>
<comment type="caution">
    <text evidence="6">The sequence shown here is derived from an EMBL/GenBank/DDBJ whole genome shotgun (WGS) entry which is preliminary data.</text>
</comment>
<reference evidence="6 7" key="1">
    <citation type="submission" date="2021-12" db="EMBL/GenBank/DDBJ databases">
        <title>Genome sequence of Kibdelosporangium philippinense ATCC 49844.</title>
        <authorList>
            <person name="Fedorov E.A."/>
            <person name="Omeragic M."/>
            <person name="Shalygina K.F."/>
            <person name="Maclea K.S."/>
        </authorList>
    </citation>
    <scope>NUCLEOTIDE SEQUENCE [LARGE SCALE GENOMIC DNA]</scope>
    <source>
        <strain evidence="6 7">ATCC 49844</strain>
    </source>
</reference>
<proteinExistence type="predicted"/>
<dbReference type="PANTHER" id="PTHR30055:SF234">
    <property type="entry name" value="HTH-TYPE TRANSCRIPTIONAL REGULATOR BETI"/>
    <property type="match status" value="1"/>
</dbReference>
<dbReference type="PRINTS" id="PR00455">
    <property type="entry name" value="HTHTETR"/>
</dbReference>
<dbReference type="InterPro" id="IPR009057">
    <property type="entry name" value="Homeodomain-like_sf"/>
</dbReference>
<dbReference type="EMBL" id="JAJVCN010000003">
    <property type="protein sequence ID" value="MCE7007790.1"/>
    <property type="molecule type" value="Genomic_DNA"/>
</dbReference>
<evidence type="ECO:0000256" key="4">
    <source>
        <dbReference type="PROSITE-ProRule" id="PRU00335"/>
    </source>
</evidence>
<organism evidence="6 7">
    <name type="scientific">Kibdelosporangium philippinense</name>
    <dbReference type="NCBI Taxonomy" id="211113"/>
    <lineage>
        <taxon>Bacteria</taxon>
        <taxon>Bacillati</taxon>
        <taxon>Actinomycetota</taxon>
        <taxon>Actinomycetes</taxon>
        <taxon>Pseudonocardiales</taxon>
        <taxon>Pseudonocardiaceae</taxon>
        <taxon>Kibdelosporangium</taxon>
    </lineage>
</organism>
<keyword evidence="1" id="KW-0805">Transcription regulation</keyword>
<dbReference type="Pfam" id="PF21597">
    <property type="entry name" value="TetR_C_43"/>
    <property type="match status" value="1"/>
</dbReference>
<dbReference type="SUPFAM" id="SSF48498">
    <property type="entry name" value="Tetracyclin repressor-like, C-terminal domain"/>
    <property type="match status" value="1"/>
</dbReference>
<dbReference type="SUPFAM" id="SSF46689">
    <property type="entry name" value="Homeodomain-like"/>
    <property type="match status" value="1"/>
</dbReference>
<keyword evidence="3" id="KW-0804">Transcription</keyword>
<evidence type="ECO:0000256" key="2">
    <source>
        <dbReference type="ARBA" id="ARBA00023125"/>
    </source>
</evidence>
<sequence>MPERADAQRNRELLLAAAREAVAEHGTEASLRDIARRAGVGIGTLYRHFPTREALLEAILDSGFEVLRERAERLLESSEPDAALLTWLDELATGARTYQGLPESIMAALSDEDSSLHASCAAMRASGGKLLQGAQETGRIRGDLTVYEVIALALGLAWVAQQPGGSSELMSKLLSTAMYGLTVPR</sequence>
<protein>
    <submittedName>
        <fullName evidence="6">TetR/AcrR family transcriptional regulator</fullName>
    </submittedName>
</protein>
<evidence type="ECO:0000313" key="6">
    <source>
        <dbReference type="EMBL" id="MCE7007790.1"/>
    </source>
</evidence>
<feature type="domain" description="HTH tetR-type" evidence="5">
    <location>
        <begin position="8"/>
        <end position="67"/>
    </location>
</feature>
<name>A0ABS8ZJ71_9PSEU</name>
<dbReference type="PANTHER" id="PTHR30055">
    <property type="entry name" value="HTH-TYPE TRANSCRIPTIONAL REGULATOR RUTR"/>
    <property type="match status" value="1"/>
</dbReference>
<evidence type="ECO:0000259" key="5">
    <source>
        <dbReference type="PROSITE" id="PS50977"/>
    </source>
</evidence>
<keyword evidence="2 4" id="KW-0238">DNA-binding</keyword>
<evidence type="ECO:0000313" key="7">
    <source>
        <dbReference type="Proteomes" id="UP001521150"/>
    </source>
</evidence>
<evidence type="ECO:0000256" key="1">
    <source>
        <dbReference type="ARBA" id="ARBA00023015"/>
    </source>
</evidence>
<dbReference type="InterPro" id="IPR001647">
    <property type="entry name" value="HTH_TetR"/>
</dbReference>
<dbReference type="InterPro" id="IPR050109">
    <property type="entry name" value="HTH-type_TetR-like_transc_reg"/>
</dbReference>